<protein>
    <submittedName>
        <fullName evidence="2">Uncharacterized protein</fullName>
    </submittedName>
</protein>
<keyword evidence="3" id="KW-1185">Reference proteome</keyword>
<comment type="caution">
    <text evidence="2">The sequence shown here is derived from an EMBL/GenBank/DDBJ whole genome shotgun (WGS) entry which is preliminary data.</text>
</comment>
<proteinExistence type="predicted"/>
<gene>
    <name evidence="2" type="ORF">Ate02nite_85150</name>
</gene>
<evidence type="ECO:0000256" key="1">
    <source>
        <dbReference type="SAM" id="MobiDB-lite"/>
    </source>
</evidence>
<dbReference type="AlphaFoldDB" id="A0A919NX05"/>
<sequence>MRPGRAAAAPSAREQRAFDIGGEHGVELLFGDLAQRGTDPDPGVGDQDVDPARLLGHRRVEPVEVVEPADVATDSRRPRPELGLDLVELRLAAAGYEDARALGVVGPCDRQPDARVRPGNHRDLAFQHSHGIPRP</sequence>
<accession>A0A919NX05</accession>
<organism evidence="2 3">
    <name type="scientific">Paractinoplanes tereljensis</name>
    <dbReference type="NCBI Taxonomy" id="571912"/>
    <lineage>
        <taxon>Bacteria</taxon>
        <taxon>Bacillati</taxon>
        <taxon>Actinomycetota</taxon>
        <taxon>Actinomycetes</taxon>
        <taxon>Micromonosporales</taxon>
        <taxon>Micromonosporaceae</taxon>
        <taxon>Paractinoplanes</taxon>
    </lineage>
</organism>
<dbReference type="EMBL" id="BOMY01000054">
    <property type="protein sequence ID" value="GIF25785.1"/>
    <property type="molecule type" value="Genomic_DNA"/>
</dbReference>
<evidence type="ECO:0000313" key="3">
    <source>
        <dbReference type="Proteomes" id="UP000623608"/>
    </source>
</evidence>
<evidence type="ECO:0000313" key="2">
    <source>
        <dbReference type="EMBL" id="GIF25785.1"/>
    </source>
</evidence>
<name>A0A919NX05_9ACTN</name>
<feature type="region of interest" description="Disordered" evidence="1">
    <location>
        <begin position="112"/>
        <end position="135"/>
    </location>
</feature>
<reference evidence="2" key="1">
    <citation type="submission" date="2021-01" db="EMBL/GenBank/DDBJ databases">
        <title>Whole genome shotgun sequence of Actinoplanes tereljensis NBRC 105297.</title>
        <authorList>
            <person name="Komaki H."/>
            <person name="Tamura T."/>
        </authorList>
    </citation>
    <scope>NUCLEOTIDE SEQUENCE</scope>
    <source>
        <strain evidence="2">NBRC 105297</strain>
    </source>
</reference>
<feature type="compositionally biased region" description="Basic and acidic residues" evidence="1">
    <location>
        <begin position="112"/>
        <end position="125"/>
    </location>
</feature>
<dbReference type="Proteomes" id="UP000623608">
    <property type="component" value="Unassembled WGS sequence"/>
</dbReference>